<gene>
    <name evidence="3" type="ORF">MBJ925_LOCUS29463</name>
    <name evidence="2" type="ORF">XDN619_LOCUS862</name>
</gene>
<evidence type="ECO:0000259" key="1">
    <source>
        <dbReference type="Pfam" id="PF04784"/>
    </source>
</evidence>
<dbReference type="PANTHER" id="PTHR46361">
    <property type="entry name" value="ELECTRON CARRIER/ PROTEIN DISULFIDE OXIDOREDUCTASE"/>
    <property type="match status" value="1"/>
</dbReference>
<dbReference type="EMBL" id="CAJNRE010015768">
    <property type="protein sequence ID" value="CAF2140749.1"/>
    <property type="molecule type" value="Genomic_DNA"/>
</dbReference>
<dbReference type="EMBL" id="CAJNRG010000039">
    <property type="protein sequence ID" value="CAF1949822.1"/>
    <property type="molecule type" value="Genomic_DNA"/>
</dbReference>
<dbReference type="PANTHER" id="PTHR46361:SF3">
    <property type="entry name" value="ELECTRON CARRIER_ PROTEIN DISULFIDE OXIDOREDUCTASE"/>
    <property type="match status" value="1"/>
</dbReference>
<sequence length="394" mass="45235">MSMQISPDVLPRLMTTANRNIHFGNKNKINVFFLLVNDVSVFLYFIIDRVKVINGVQPPLTLENNNNNNNINESDEIKNSRLLNILNWSPLESLTTDTALSTTVQINDENEPKSKNVYNAVQISIELQKKMLNLKARFIDASGRLVNYRRLRASNVYSDLCEMVNRLTTISLENVTENERKTFFINLYNILTIHGIASVNDLPKSVLDLNQFWKTTSYKVGSYFYSIDDIQHGVLRGNKPHSNCTQRHLTFNDPRIKYAMRRCDPRIHFALNCGARSCPQIAIYSSTNLEKALNMATTSFCNAEVDILLENAEVRLSKLFLWYKNDFGRSETEVLRWIAKYIDEPKQSLLKTLLDRQGSKDGLRISYKMYDWMVNNHDGPMPIVVSTATSDLDA</sequence>
<evidence type="ECO:0000313" key="4">
    <source>
        <dbReference type="Proteomes" id="UP000663887"/>
    </source>
</evidence>
<reference evidence="2" key="1">
    <citation type="submission" date="2021-02" db="EMBL/GenBank/DDBJ databases">
        <authorList>
            <person name="Nowell W R."/>
        </authorList>
    </citation>
    <scope>NUCLEOTIDE SEQUENCE</scope>
</reference>
<name>A0A816LVI3_9BILA</name>
<proteinExistence type="predicted"/>
<evidence type="ECO:0000313" key="3">
    <source>
        <dbReference type="EMBL" id="CAF2140749.1"/>
    </source>
</evidence>
<evidence type="ECO:0000313" key="2">
    <source>
        <dbReference type="EMBL" id="CAF1949822.1"/>
    </source>
</evidence>
<protein>
    <recommendedName>
        <fullName evidence="1">DUF547 domain-containing protein</fullName>
    </recommendedName>
</protein>
<dbReference type="Proteomes" id="UP000663824">
    <property type="component" value="Unassembled WGS sequence"/>
</dbReference>
<dbReference type="InterPro" id="IPR006869">
    <property type="entry name" value="DUF547"/>
</dbReference>
<dbReference type="Pfam" id="PF04784">
    <property type="entry name" value="DUF547"/>
    <property type="match status" value="1"/>
</dbReference>
<dbReference type="Proteomes" id="UP000663887">
    <property type="component" value="Unassembled WGS sequence"/>
</dbReference>
<comment type="caution">
    <text evidence="2">The sequence shown here is derived from an EMBL/GenBank/DDBJ whole genome shotgun (WGS) entry which is preliminary data.</text>
</comment>
<organism evidence="2 4">
    <name type="scientific">Rotaria magnacalcarata</name>
    <dbReference type="NCBI Taxonomy" id="392030"/>
    <lineage>
        <taxon>Eukaryota</taxon>
        <taxon>Metazoa</taxon>
        <taxon>Spiralia</taxon>
        <taxon>Gnathifera</taxon>
        <taxon>Rotifera</taxon>
        <taxon>Eurotatoria</taxon>
        <taxon>Bdelloidea</taxon>
        <taxon>Philodinida</taxon>
        <taxon>Philodinidae</taxon>
        <taxon>Rotaria</taxon>
    </lineage>
</organism>
<feature type="domain" description="DUF547" evidence="1">
    <location>
        <begin position="173"/>
        <end position="300"/>
    </location>
</feature>
<dbReference type="AlphaFoldDB" id="A0A816LVI3"/>
<accession>A0A816LVI3</accession>